<organism evidence="3 4">
    <name type="scientific">Xanthomonas codiaei</name>
    <dbReference type="NCBI Taxonomy" id="56463"/>
    <lineage>
        <taxon>Bacteria</taxon>
        <taxon>Pseudomonadati</taxon>
        <taxon>Pseudomonadota</taxon>
        <taxon>Gammaproteobacteria</taxon>
        <taxon>Lysobacterales</taxon>
        <taxon>Lysobacteraceae</taxon>
        <taxon>Xanthomonas</taxon>
    </lineage>
</organism>
<evidence type="ECO:0000313" key="2">
    <source>
        <dbReference type="EMBL" id="MFO3704398.1"/>
    </source>
</evidence>
<evidence type="ECO:0000313" key="3">
    <source>
        <dbReference type="EMBL" id="PPU60817.1"/>
    </source>
</evidence>
<evidence type="ECO:0000313" key="5">
    <source>
        <dbReference type="Proteomes" id="UP001637990"/>
    </source>
</evidence>
<reference evidence="2 5" key="2">
    <citation type="submission" date="2024-11" db="EMBL/GenBank/DDBJ databases">
        <title>Genome sequencing of Xanthomonas codiaei.</title>
        <authorList>
            <person name="Studholme D.J."/>
        </authorList>
    </citation>
    <scope>NUCLEOTIDE SEQUENCE [LARGE SCALE GENOMIC DNA]</scope>
    <source>
        <strain evidence="2 5">NCPPB 4350</strain>
    </source>
</reference>
<dbReference type="AlphaFoldDB" id="A0A2S7CGW8"/>
<reference evidence="3 4" key="1">
    <citation type="submission" date="2016-08" db="EMBL/GenBank/DDBJ databases">
        <authorList>
            <person name="Seilhamer J.J."/>
        </authorList>
    </citation>
    <scope>NUCLEOTIDE SEQUENCE [LARGE SCALE GENOMIC DNA]</scope>
    <source>
        <strain evidence="3 4">CFBP4690</strain>
    </source>
</reference>
<evidence type="ECO:0000313" key="4">
    <source>
        <dbReference type="Proteomes" id="UP000237872"/>
    </source>
</evidence>
<keyword evidence="5" id="KW-1185">Reference proteome</keyword>
<dbReference type="Proteomes" id="UP001637990">
    <property type="component" value="Unassembled WGS sequence"/>
</dbReference>
<accession>A0A2S7CGW8</accession>
<sequence>MQRMISHTMPLPPCRNGHTARHIHDQRSLQAGGGHLVECACSASTKHGAFDDALREWCRQQGRPSPKTSPQQQLPIDNVIRLRRAAQ</sequence>
<feature type="compositionally biased region" description="Polar residues" evidence="1">
    <location>
        <begin position="62"/>
        <end position="75"/>
    </location>
</feature>
<evidence type="ECO:0000256" key="1">
    <source>
        <dbReference type="SAM" id="MobiDB-lite"/>
    </source>
</evidence>
<comment type="caution">
    <text evidence="3">The sequence shown here is derived from an EMBL/GenBank/DDBJ whole genome shotgun (WGS) entry which is preliminary data.</text>
</comment>
<feature type="region of interest" description="Disordered" evidence="1">
    <location>
        <begin position="60"/>
        <end position="87"/>
    </location>
</feature>
<dbReference type="RefSeq" id="WP_104542839.1">
    <property type="nucleotide sequence ID" value="NZ_JBJGBS010000014.1"/>
</dbReference>
<gene>
    <name evidence="2" type="ORF">ACI6Q5_05300</name>
    <name evidence="3" type="ORF">XcodCFBP4690_17200</name>
</gene>
<dbReference type="EMBL" id="MDEC01000027">
    <property type="protein sequence ID" value="PPU60817.1"/>
    <property type="molecule type" value="Genomic_DNA"/>
</dbReference>
<proteinExistence type="predicted"/>
<dbReference type="Proteomes" id="UP000237872">
    <property type="component" value="Unassembled WGS sequence"/>
</dbReference>
<name>A0A2S7CGW8_9XANT</name>
<protein>
    <submittedName>
        <fullName evidence="3">Uncharacterized protein</fullName>
    </submittedName>
</protein>
<dbReference type="OrthoDB" id="6002309at2"/>
<dbReference type="EMBL" id="JBJGBS010000014">
    <property type="protein sequence ID" value="MFO3704398.1"/>
    <property type="molecule type" value="Genomic_DNA"/>
</dbReference>